<proteinExistence type="predicted"/>
<evidence type="ECO:0000313" key="1">
    <source>
        <dbReference type="EMBL" id="WEK53888.1"/>
    </source>
</evidence>
<accession>A0AA95JA21</accession>
<gene>
    <name evidence="1" type="ORF">P0Y55_15175</name>
</gene>
<dbReference type="Gene3D" id="3.40.50.12580">
    <property type="match status" value="1"/>
</dbReference>
<dbReference type="PANTHER" id="PTHR37316:SF3">
    <property type="entry name" value="TEICHOIC ACID GLYCEROL-PHOSPHATE TRANSFERASE"/>
    <property type="match status" value="1"/>
</dbReference>
<dbReference type="SUPFAM" id="SSF48452">
    <property type="entry name" value="TPR-like"/>
    <property type="match status" value="1"/>
</dbReference>
<dbReference type="EMBL" id="CP119317">
    <property type="protein sequence ID" value="WEK53888.1"/>
    <property type="molecule type" value="Genomic_DNA"/>
</dbReference>
<dbReference type="AlphaFoldDB" id="A0AA95JA21"/>
<dbReference type="InterPro" id="IPR007554">
    <property type="entry name" value="Glycerophosphate_synth"/>
</dbReference>
<dbReference type="Proteomes" id="UP001178662">
    <property type="component" value="Chromosome"/>
</dbReference>
<dbReference type="InterPro" id="IPR011990">
    <property type="entry name" value="TPR-like_helical_dom_sf"/>
</dbReference>
<evidence type="ECO:0000313" key="2">
    <source>
        <dbReference type="Proteomes" id="UP001178662"/>
    </source>
</evidence>
<reference evidence="1" key="1">
    <citation type="submission" date="2023-03" db="EMBL/GenBank/DDBJ databases">
        <title>Andean soil-derived lignocellulolytic bacterial consortium as a source of novel taxa and putative plastic-active enzymes.</title>
        <authorList>
            <person name="Diaz-Garcia L."/>
            <person name="Chuvochina M."/>
            <person name="Feuerriegel G."/>
            <person name="Bunk B."/>
            <person name="Sproer C."/>
            <person name="Streit W.R."/>
            <person name="Rodriguez L.M."/>
            <person name="Overmann J."/>
            <person name="Jimenez D.J."/>
        </authorList>
    </citation>
    <scope>NUCLEOTIDE SEQUENCE</scope>
    <source>
        <strain evidence="1">MAG 2441</strain>
    </source>
</reference>
<dbReference type="SUPFAM" id="SSF53756">
    <property type="entry name" value="UDP-Glycosyltransferase/glycogen phosphorylase"/>
    <property type="match status" value="1"/>
</dbReference>
<dbReference type="GO" id="GO:0047355">
    <property type="term" value="F:CDP-glycerol glycerophosphotransferase activity"/>
    <property type="evidence" value="ECO:0007669"/>
    <property type="project" value="InterPro"/>
</dbReference>
<protein>
    <submittedName>
        <fullName evidence="1">CDP-glycerol glycerophosphotransferase family protein</fullName>
    </submittedName>
</protein>
<organism evidence="1 2">
    <name type="scientific">Candidatus Cohnella colombiensis</name>
    <dbReference type="NCBI Taxonomy" id="3121368"/>
    <lineage>
        <taxon>Bacteria</taxon>
        <taxon>Bacillati</taxon>
        <taxon>Bacillota</taxon>
        <taxon>Bacilli</taxon>
        <taxon>Bacillales</taxon>
        <taxon>Paenibacillaceae</taxon>
        <taxon>Cohnella</taxon>
    </lineage>
</organism>
<dbReference type="PANTHER" id="PTHR37316">
    <property type="entry name" value="TEICHOIC ACID GLYCEROL-PHOSPHATE PRIMASE"/>
    <property type="match status" value="1"/>
</dbReference>
<dbReference type="Pfam" id="PF04464">
    <property type="entry name" value="Glyphos_transf"/>
    <property type="match status" value="1"/>
</dbReference>
<dbReference type="GO" id="GO:0016020">
    <property type="term" value="C:membrane"/>
    <property type="evidence" value="ECO:0007669"/>
    <property type="project" value="InterPro"/>
</dbReference>
<sequence length="496" mass="57456">MSKKLKVVLFHTSSSGSNTYFLYHQFPQELRDKYEVRLVSQEELMRDPSINNGNVFITTHGEYPSSPDKVNIELWHGFPLKGMNNMDVESNVSFEAVMKYTTHLNLVASYSGLYNTLYSACMGVNVNQYAITGMPRNDALFYPNSHEQLYKMFPDLRNKKTLFFMPTFRKSALKPDVEGNKNFSNPFGFDDFDLERFTAFLRQNDLSLVLKLHPFEERYFLRQLAEWRLAGIHLITDGLLKQNQLDLYEVLGAADLLITDYSSVYFDYLILDRPILFVPTDLEAYQSNRGMLLQPYEFWSPGAKALNQSELEHAILDAIQDPDAYSSQRKLIRDLTHKYTDNRASERLWSEIDQCIDRHLLEQKEKEENIMIASSIKSTISQKIEQGELKSAKETLQELVNIIKLDAEICSMKAIIELLEGNSKQAIDTLRDGDRKFPDHPDIIYNLAYCHESINDYPSAAHYYRLLLKITTNTELLTTVQERLEFINQQSNEVMS</sequence>
<dbReference type="InterPro" id="IPR043148">
    <property type="entry name" value="TagF_C"/>
</dbReference>
<name>A0AA95JA21_9BACL</name>
<keyword evidence="2" id="KW-1185">Reference proteome</keyword>
<dbReference type="Gene3D" id="1.25.40.10">
    <property type="entry name" value="Tetratricopeptide repeat domain"/>
    <property type="match status" value="1"/>
</dbReference>
<dbReference type="InterPro" id="IPR051612">
    <property type="entry name" value="Teichoic_Acid_Biosynth"/>
</dbReference>